<dbReference type="InterPro" id="IPR012577">
    <property type="entry name" value="NIPSNAP"/>
</dbReference>
<keyword evidence="3" id="KW-1185">Reference proteome</keyword>
<dbReference type="Pfam" id="PF07978">
    <property type="entry name" value="NIPSNAP"/>
    <property type="match status" value="1"/>
</dbReference>
<comment type="caution">
    <text evidence="2">The sequence shown here is derived from an EMBL/GenBank/DDBJ whole genome shotgun (WGS) entry which is preliminary data.</text>
</comment>
<proteinExistence type="predicted"/>
<reference evidence="2 3" key="1">
    <citation type="submission" date="2015-11" db="EMBL/GenBank/DDBJ databases">
        <title>Genome-wide analysis reveals the secondary metabolome in Streptomyces kanasensis ZX01.</title>
        <authorList>
            <person name="Zhang G."/>
            <person name="Han L."/>
            <person name="Feng J."/>
            <person name="Zhang X."/>
        </authorList>
    </citation>
    <scope>NUCLEOTIDE SEQUENCE [LARGE SCALE GENOMIC DNA]</scope>
    <source>
        <strain evidence="2 3">ZX01</strain>
    </source>
</reference>
<feature type="domain" description="NIPSNAP" evidence="1">
    <location>
        <begin position="21"/>
        <end position="116"/>
    </location>
</feature>
<accession>A0A117IX47</accession>
<evidence type="ECO:0000259" key="1">
    <source>
        <dbReference type="Pfam" id="PF07978"/>
    </source>
</evidence>
<dbReference type="Gene3D" id="3.30.70.100">
    <property type="match status" value="1"/>
</dbReference>
<sequence length="253" mass="27343">MPATGAPVAAPAVGPRRPSVVELRQYTLRPGRRDELVELFDREFVESQEEVGMAVLGQFRDLDDPDRFVWLRGFRDMEGRHLGLGAFYGGPVWARHGPAANATMVSSDDVLLLRPLAGAGLTARVAPRPAVGAPDPGGVVSAVVWSFPPGRREGVDLVRDGLLPALRRTGPAPVAVLATEPAANTFPRLPVRTGENVVVALTPYPDEAARRRHLARLHGDRGAREEVLVPLERELTAPPQVLRLGPTARSLLR</sequence>
<gene>
    <name evidence="2" type="ORF">ATE80_04150</name>
</gene>
<evidence type="ECO:0000313" key="2">
    <source>
        <dbReference type="EMBL" id="KUH40055.1"/>
    </source>
</evidence>
<protein>
    <submittedName>
        <fullName evidence="2">NIPSNAP family containing protein</fullName>
    </submittedName>
</protein>
<organism evidence="2 3">
    <name type="scientific">Streptomyces kanasensis</name>
    <dbReference type="NCBI Taxonomy" id="936756"/>
    <lineage>
        <taxon>Bacteria</taxon>
        <taxon>Bacillati</taxon>
        <taxon>Actinomycetota</taxon>
        <taxon>Actinomycetes</taxon>
        <taxon>Kitasatosporales</taxon>
        <taxon>Streptomycetaceae</taxon>
        <taxon>Streptomyces</taxon>
    </lineage>
</organism>
<dbReference type="InterPro" id="IPR011008">
    <property type="entry name" value="Dimeric_a/b-barrel"/>
</dbReference>
<dbReference type="EMBL" id="LNSV01000006">
    <property type="protein sequence ID" value="KUH40055.1"/>
    <property type="molecule type" value="Genomic_DNA"/>
</dbReference>
<evidence type="ECO:0000313" key="3">
    <source>
        <dbReference type="Proteomes" id="UP000054011"/>
    </source>
</evidence>
<dbReference type="SUPFAM" id="SSF54909">
    <property type="entry name" value="Dimeric alpha+beta barrel"/>
    <property type="match status" value="1"/>
</dbReference>
<dbReference type="AlphaFoldDB" id="A0A117IX47"/>
<dbReference type="Proteomes" id="UP000054011">
    <property type="component" value="Unassembled WGS sequence"/>
</dbReference>
<dbReference type="STRING" id="936756.ATE80_04150"/>
<name>A0A117IX47_9ACTN</name>